<dbReference type="RefSeq" id="WP_187241636.1">
    <property type="nucleotide sequence ID" value="NZ_BAAAOK010000042.1"/>
</dbReference>
<name>A0ABR7LIP2_9ACTN</name>
<evidence type="ECO:0000313" key="2">
    <source>
        <dbReference type="Proteomes" id="UP000805614"/>
    </source>
</evidence>
<reference evidence="1 2" key="1">
    <citation type="submission" date="2020-06" db="EMBL/GenBank/DDBJ databases">
        <title>Actinomadura xiongansis sp. nov., isolated from soil of Baiyangdian.</title>
        <authorList>
            <person name="Zhang X."/>
        </authorList>
    </citation>
    <scope>NUCLEOTIDE SEQUENCE [LARGE SCALE GENOMIC DNA]</scope>
    <source>
        <strain evidence="1 2">HBUM206468</strain>
    </source>
</reference>
<gene>
    <name evidence="1" type="ORF">HKK74_03815</name>
</gene>
<sequence length="170" mass="18175">MIHSVRVVGDRVYTARLLNTGLRLAAYAAAGGASPVGLGGVRPGAWPNACALLKGAFWARDPDNFPADPLRIGSASIRRWSCKVDGGAEVRIGWVAPTVQQADELLDASGTEAKAIPNVGDEAYEIYINLQPSLVVRAGRYIVVFDDVPSMSDPFLLKAARTVAKRLESR</sequence>
<accession>A0ABR7LIP2</accession>
<proteinExistence type="predicted"/>
<dbReference type="EMBL" id="JABVEC010000002">
    <property type="protein sequence ID" value="MBC6464625.1"/>
    <property type="molecule type" value="Genomic_DNA"/>
</dbReference>
<protein>
    <submittedName>
        <fullName evidence="1">Uncharacterized protein</fullName>
    </submittedName>
</protein>
<dbReference type="Proteomes" id="UP000805614">
    <property type="component" value="Unassembled WGS sequence"/>
</dbReference>
<keyword evidence="2" id="KW-1185">Reference proteome</keyword>
<organism evidence="1 2">
    <name type="scientific">Actinomadura alba</name>
    <dbReference type="NCBI Taxonomy" id="406431"/>
    <lineage>
        <taxon>Bacteria</taxon>
        <taxon>Bacillati</taxon>
        <taxon>Actinomycetota</taxon>
        <taxon>Actinomycetes</taxon>
        <taxon>Streptosporangiales</taxon>
        <taxon>Thermomonosporaceae</taxon>
        <taxon>Actinomadura</taxon>
    </lineage>
</organism>
<evidence type="ECO:0000313" key="1">
    <source>
        <dbReference type="EMBL" id="MBC6464625.1"/>
    </source>
</evidence>
<comment type="caution">
    <text evidence="1">The sequence shown here is derived from an EMBL/GenBank/DDBJ whole genome shotgun (WGS) entry which is preliminary data.</text>
</comment>